<comment type="similarity">
    <text evidence="1">Belongs to the sulfotransferase 1 family.</text>
</comment>
<dbReference type="Pfam" id="PF00685">
    <property type="entry name" value="Sulfotransfer_1"/>
    <property type="match status" value="1"/>
</dbReference>
<dbReference type="SUPFAM" id="SSF52540">
    <property type="entry name" value="P-loop containing nucleoside triphosphate hydrolases"/>
    <property type="match status" value="1"/>
</dbReference>
<protein>
    <submittedName>
        <fullName evidence="4">Sulfotransferase 4A1</fullName>
    </submittedName>
</protein>
<evidence type="ECO:0000259" key="3">
    <source>
        <dbReference type="Pfam" id="PF00685"/>
    </source>
</evidence>
<proteinExistence type="inferred from homology"/>
<dbReference type="STRING" id="407821.A0A087UDT4"/>
<reference evidence="4 5" key="1">
    <citation type="submission" date="2013-11" db="EMBL/GenBank/DDBJ databases">
        <title>Genome sequencing of Stegodyphus mimosarum.</title>
        <authorList>
            <person name="Bechsgaard J."/>
        </authorList>
    </citation>
    <scope>NUCLEOTIDE SEQUENCE [LARGE SCALE GENOMIC DNA]</scope>
</reference>
<dbReference type="Proteomes" id="UP000054359">
    <property type="component" value="Unassembled WGS sequence"/>
</dbReference>
<name>A0A087UDT4_STEMI</name>
<dbReference type="InterPro" id="IPR000863">
    <property type="entry name" value="Sulfotransferase_dom"/>
</dbReference>
<evidence type="ECO:0000313" key="5">
    <source>
        <dbReference type="Proteomes" id="UP000054359"/>
    </source>
</evidence>
<dbReference type="OrthoDB" id="205623at2759"/>
<dbReference type="GO" id="GO:0008146">
    <property type="term" value="F:sulfotransferase activity"/>
    <property type="evidence" value="ECO:0007669"/>
    <property type="project" value="InterPro"/>
</dbReference>
<dbReference type="Gene3D" id="3.40.50.300">
    <property type="entry name" value="P-loop containing nucleotide triphosphate hydrolases"/>
    <property type="match status" value="1"/>
</dbReference>
<evidence type="ECO:0000313" key="4">
    <source>
        <dbReference type="EMBL" id="KFM75523.1"/>
    </source>
</evidence>
<keyword evidence="2 4" id="KW-0808">Transferase</keyword>
<accession>A0A087UDT4</accession>
<feature type="non-terminal residue" evidence="4">
    <location>
        <position position="370"/>
    </location>
</feature>
<evidence type="ECO:0000256" key="1">
    <source>
        <dbReference type="ARBA" id="ARBA00005771"/>
    </source>
</evidence>
<dbReference type="EMBL" id="KK119378">
    <property type="protein sequence ID" value="KFM75523.1"/>
    <property type="molecule type" value="Genomic_DNA"/>
</dbReference>
<organism evidence="4 5">
    <name type="scientific">Stegodyphus mimosarum</name>
    <name type="common">African social velvet spider</name>
    <dbReference type="NCBI Taxonomy" id="407821"/>
    <lineage>
        <taxon>Eukaryota</taxon>
        <taxon>Metazoa</taxon>
        <taxon>Ecdysozoa</taxon>
        <taxon>Arthropoda</taxon>
        <taxon>Chelicerata</taxon>
        <taxon>Arachnida</taxon>
        <taxon>Araneae</taxon>
        <taxon>Araneomorphae</taxon>
        <taxon>Entelegynae</taxon>
        <taxon>Eresoidea</taxon>
        <taxon>Eresidae</taxon>
        <taxon>Stegodyphus</taxon>
    </lineage>
</organism>
<dbReference type="AlphaFoldDB" id="A0A087UDT4"/>
<evidence type="ECO:0000256" key="2">
    <source>
        <dbReference type="ARBA" id="ARBA00022679"/>
    </source>
</evidence>
<feature type="domain" description="Sulfotransferase" evidence="3">
    <location>
        <begin position="114"/>
        <end position="357"/>
    </location>
</feature>
<dbReference type="InterPro" id="IPR027417">
    <property type="entry name" value="P-loop_NTPase"/>
</dbReference>
<gene>
    <name evidence="4" type="ORF">X975_13997</name>
</gene>
<sequence length="370" mass="44117">MYSKFLKFPVPLFKNCMKDYVSCRLLNTAASEHQNIKKFKLIKRLASTVLFGGTFVAVLLARKRKSSKSFDEAKLVSPNPNYHKNFKLYEYKGFILPMFVMKSMDNVRNFRCRDDDIFVVSFPKTGSTWLQEIVYCILKGFDESASKSIEERFPYLEFIYPGLSFIEKIPEQRLIKTHLPYSLLPEDIHKKKPKILYIMRNPKDVVVSYYHFVRMMTVSNYVGDFETFLHDFLDDKIPYGPVWKHYSEMWEHRNDENVLILFYEDFQKDIHESIKRIAEFLNKDLTAQEVFAIANHCSFHNMRHNPSVNYQHWDDLGIRKQTEAKFMRKGEVGDWKNYLNSETNHIMDLWINEHFKKISSLFLYDIHKPL</sequence>
<dbReference type="PANTHER" id="PTHR11783">
    <property type="entry name" value="SULFOTRANSFERASE SULT"/>
    <property type="match status" value="1"/>
</dbReference>
<dbReference type="OMA" id="VHTEYTI"/>
<keyword evidence="5" id="KW-1185">Reference proteome</keyword>